<evidence type="ECO:0000256" key="1">
    <source>
        <dbReference type="SAM" id="Phobius"/>
    </source>
</evidence>
<dbReference type="EMBL" id="JBHSWH010000001">
    <property type="protein sequence ID" value="MFC6704901.1"/>
    <property type="molecule type" value="Genomic_DNA"/>
</dbReference>
<organism evidence="2 3">
    <name type="scientific">Flexivirga alba</name>
    <dbReference type="NCBI Taxonomy" id="702742"/>
    <lineage>
        <taxon>Bacteria</taxon>
        <taxon>Bacillati</taxon>
        <taxon>Actinomycetota</taxon>
        <taxon>Actinomycetes</taxon>
        <taxon>Micrococcales</taxon>
        <taxon>Dermacoccaceae</taxon>
        <taxon>Flexivirga</taxon>
    </lineage>
</organism>
<protein>
    <recommendedName>
        <fullName evidence="4">Two-component sensor histidine kinase</fullName>
    </recommendedName>
</protein>
<evidence type="ECO:0000313" key="2">
    <source>
        <dbReference type="EMBL" id="MFC6704901.1"/>
    </source>
</evidence>
<proteinExistence type="predicted"/>
<keyword evidence="1" id="KW-0472">Membrane</keyword>
<evidence type="ECO:0008006" key="4">
    <source>
        <dbReference type="Google" id="ProtNLM"/>
    </source>
</evidence>
<dbReference type="Proteomes" id="UP001596298">
    <property type="component" value="Unassembled WGS sequence"/>
</dbReference>
<evidence type="ECO:0000313" key="3">
    <source>
        <dbReference type="Proteomes" id="UP001596298"/>
    </source>
</evidence>
<keyword evidence="3" id="KW-1185">Reference proteome</keyword>
<keyword evidence="1" id="KW-0812">Transmembrane</keyword>
<dbReference type="RefSeq" id="WP_382399553.1">
    <property type="nucleotide sequence ID" value="NZ_JBHSWH010000001.1"/>
</dbReference>
<accession>A0ABW2ADK4</accession>
<feature type="transmembrane region" description="Helical" evidence="1">
    <location>
        <begin position="16"/>
        <end position="39"/>
    </location>
</feature>
<comment type="caution">
    <text evidence="2">The sequence shown here is derived from an EMBL/GenBank/DDBJ whole genome shotgun (WGS) entry which is preliminary data.</text>
</comment>
<keyword evidence="1" id="KW-1133">Transmembrane helix</keyword>
<gene>
    <name evidence="2" type="ORF">ACFQDH_06370</name>
</gene>
<sequence>MIQLTARNARGLRPRLAAVTAVAVIVPLLVGVFVLATLLQRSLTGSLTSRVEQQADAVAAIVHQSGVRPAVLTDTDTDPPMKTVIIDDKGDVLLSSRTGQLLP</sequence>
<name>A0ABW2ADK4_9MICO</name>
<reference evidence="3" key="1">
    <citation type="journal article" date="2019" name="Int. J. Syst. Evol. Microbiol.">
        <title>The Global Catalogue of Microorganisms (GCM) 10K type strain sequencing project: providing services to taxonomists for standard genome sequencing and annotation.</title>
        <authorList>
            <consortium name="The Broad Institute Genomics Platform"/>
            <consortium name="The Broad Institute Genome Sequencing Center for Infectious Disease"/>
            <person name="Wu L."/>
            <person name="Ma J."/>
        </authorList>
    </citation>
    <scope>NUCLEOTIDE SEQUENCE [LARGE SCALE GENOMIC DNA]</scope>
    <source>
        <strain evidence="3">CCUG 58127</strain>
    </source>
</reference>